<evidence type="ECO:0000313" key="3">
    <source>
        <dbReference type="Proteomes" id="UP000015453"/>
    </source>
</evidence>
<name>S8C4N4_9LAMI</name>
<gene>
    <name evidence="2" type="ORF">M569_13151</name>
</gene>
<dbReference type="EMBL" id="AUSU01006688">
    <property type="protein sequence ID" value="EPS61644.1"/>
    <property type="molecule type" value="Genomic_DNA"/>
</dbReference>
<feature type="compositionally biased region" description="Polar residues" evidence="1">
    <location>
        <begin position="1"/>
        <end position="18"/>
    </location>
</feature>
<organism evidence="2 3">
    <name type="scientific">Genlisea aurea</name>
    <dbReference type="NCBI Taxonomy" id="192259"/>
    <lineage>
        <taxon>Eukaryota</taxon>
        <taxon>Viridiplantae</taxon>
        <taxon>Streptophyta</taxon>
        <taxon>Embryophyta</taxon>
        <taxon>Tracheophyta</taxon>
        <taxon>Spermatophyta</taxon>
        <taxon>Magnoliopsida</taxon>
        <taxon>eudicotyledons</taxon>
        <taxon>Gunneridae</taxon>
        <taxon>Pentapetalae</taxon>
        <taxon>asterids</taxon>
        <taxon>lamiids</taxon>
        <taxon>Lamiales</taxon>
        <taxon>Lentibulariaceae</taxon>
        <taxon>Genlisea</taxon>
    </lineage>
</organism>
<dbReference type="AlphaFoldDB" id="S8C4N4"/>
<feature type="non-terminal residue" evidence="2">
    <location>
        <position position="164"/>
    </location>
</feature>
<dbReference type="Proteomes" id="UP000015453">
    <property type="component" value="Unassembled WGS sequence"/>
</dbReference>
<proteinExistence type="predicted"/>
<feature type="non-terminal residue" evidence="2">
    <location>
        <position position="1"/>
    </location>
</feature>
<reference evidence="2 3" key="1">
    <citation type="journal article" date="2013" name="BMC Genomics">
        <title>The miniature genome of a carnivorous plant Genlisea aurea contains a low number of genes and short non-coding sequences.</title>
        <authorList>
            <person name="Leushkin E.V."/>
            <person name="Sutormin R.A."/>
            <person name="Nabieva E.R."/>
            <person name="Penin A.A."/>
            <person name="Kondrashov A.S."/>
            <person name="Logacheva M.D."/>
        </authorList>
    </citation>
    <scope>NUCLEOTIDE SEQUENCE [LARGE SCALE GENOMIC DNA]</scope>
</reference>
<feature type="compositionally biased region" description="Basic and acidic residues" evidence="1">
    <location>
        <begin position="107"/>
        <end position="119"/>
    </location>
</feature>
<comment type="caution">
    <text evidence="2">The sequence shown here is derived from an EMBL/GenBank/DDBJ whole genome shotgun (WGS) entry which is preliminary data.</text>
</comment>
<evidence type="ECO:0000313" key="2">
    <source>
        <dbReference type="EMBL" id="EPS61644.1"/>
    </source>
</evidence>
<accession>S8C4N4</accession>
<evidence type="ECO:0000256" key="1">
    <source>
        <dbReference type="SAM" id="MobiDB-lite"/>
    </source>
</evidence>
<keyword evidence="3" id="KW-1185">Reference proteome</keyword>
<dbReference type="OrthoDB" id="1746947at2759"/>
<protein>
    <submittedName>
        <fullName evidence="2">Uncharacterized protein</fullName>
    </submittedName>
</protein>
<feature type="region of interest" description="Disordered" evidence="1">
    <location>
        <begin position="1"/>
        <end position="164"/>
    </location>
</feature>
<sequence>SNVPHAAPLSNTSATISDSRAPATPAKASGDTTRSFPLQFGSISPGIMNGVQIPARTSSAPPNLDEQKKSLAHLQSSKPAPAIPNPSLSRQHLPKKDGGNLDQSVTDEAHPISKSKRDIQPTAAPPMPQSQKPAARPIPSVPIKIPYHHTQLPLQFGGPSPQSQ</sequence>